<dbReference type="AlphaFoldDB" id="A0A1F5WAD3"/>
<gene>
    <name evidence="1" type="ORF">A3C05_03385</name>
</gene>
<dbReference type="InterPro" id="IPR036113">
    <property type="entry name" value="Asp/Glu-ADT_sf_sub_c"/>
</dbReference>
<dbReference type="InterPro" id="IPR003837">
    <property type="entry name" value="GatC"/>
</dbReference>
<reference evidence="1 2" key="1">
    <citation type="journal article" date="2016" name="Nat. Commun.">
        <title>Thousands of microbial genomes shed light on interconnected biogeochemical processes in an aquifer system.</title>
        <authorList>
            <person name="Anantharaman K."/>
            <person name="Brown C.T."/>
            <person name="Hug L.A."/>
            <person name="Sharon I."/>
            <person name="Castelle C.J."/>
            <person name="Probst A.J."/>
            <person name="Thomas B.C."/>
            <person name="Singh A."/>
            <person name="Wilkins M.J."/>
            <person name="Karaoz U."/>
            <person name="Brodie E.L."/>
            <person name="Williams K.H."/>
            <person name="Hubbard S.S."/>
            <person name="Banfield J.F."/>
        </authorList>
    </citation>
    <scope>NUCLEOTIDE SEQUENCE [LARGE SCALE GENOMIC DNA]</scope>
</reference>
<sequence length="105" mass="11704">MAISKDEIEHLEDLARVEFGRKETDKLAKDLGEILGYVGELKEVDVSDMPEMTHSVDLKNVFRKDSAESPLRGAAELNKQSELAGDLINAFPDKKGDYLKVKSIL</sequence>
<evidence type="ECO:0008006" key="3">
    <source>
        <dbReference type="Google" id="ProtNLM"/>
    </source>
</evidence>
<dbReference type="Pfam" id="PF02686">
    <property type="entry name" value="GatC"/>
    <property type="match status" value="1"/>
</dbReference>
<accession>A0A1F5WAD3</accession>
<name>A0A1F5WAD3_9BACT</name>
<organism evidence="1 2">
    <name type="scientific">Candidatus Giovannonibacteria bacterium RIFCSPHIGHO2_02_FULL_45_40</name>
    <dbReference type="NCBI Taxonomy" id="1798337"/>
    <lineage>
        <taxon>Bacteria</taxon>
        <taxon>Candidatus Giovannoniibacteriota</taxon>
    </lineage>
</organism>
<evidence type="ECO:0000313" key="1">
    <source>
        <dbReference type="EMBL" id="OGF72583.1"/>
    </source>
</evidence>
<evidence type="ECO:0000313" key="2">
    <source>
        <dbReference type="Proteomes" id="UP000178743"/>
    </source>
</evidence>
<dbReference type="GO" id="GO:0006450">
    <property type="term" value="P:regulation of translational fidelity"/>
    <property type="evidence" value="ECO:0007669"/>
    <property type="project" value="InterPro"/>
</dbReference>
<dbReference type="SUPFAM" id="SSF141000">
    <property type="entry name" value="Glu-tRNAGln amidotransferase C subunit"/>
    <property type="match status" value="1"/>
</dbReference>
<dbReference type="Gene3D" id="1.10.20.60">
    <property type="entry name" value="Glu-tRNAGln amidotransferase C subunit, N-terminal domain"/>
    <property type="match status" value="1"/>
</dbReference>
<dbReference type="NCBIfam" id="TIGR00135">
    <property type="entry name" value="gatC"/>
    <property type="match status" value="1"/>
</dbReference>
<proteinExistence type="predicted"/>
<protein>
    <recommendedName>
        <fullName evidence="3">Asp/Glu-ADT subunit C</fullName>
    </recommendedName>
</protein>
<dbReference type="EMBL" id="MFHP01000019">
    <property type="protein sequence ID" value="OGF72583.1"/>
    <property type="molecule type" value="Genomic_DNA"/>
</dbReference>
<comment type="caution">
    <text evidence="1">The sequence shown here is derived from an EMBL/GenBank/DDBJ whole genome shotgun (WGS) entry which is preliminary data.</text>
</comment>
<dbReference type="Proteomes" id="UP000178743">
    <property type="component" value="Unassembled WGS sequence"/>
</dbReference>